<dbReference type="SUPFAM" id="SSF55920">
    <property type="entry name" value="Creatinase/aminopeptidase"/>
    <property type="match status" value="1"/>
</dbReference>
<reference evidence="7 8" key="1">
    <citation type="submission" date="2022-10" db="EMBL/GenBank/DDBJ databases">
        <title>Defluviimonas sp. nov., isolated from ocean surface water.</title>
        <authorList>
            <person name="He W."/>
            <person name="Wang L."/>
            <person name="Zhang D.-F."/>
        </authorList>
    </citation>
    <scope>NUCLEOTIDE SEQUENCE [LARGE SCALE GENOMIC DNA]</scope>
    <source>
        <strain evidence="7 8">WL0075</strain>
    </source>
</reference>
<protein>
    <submittedName>
        <fullName evidence="7">Aminopeptidase P family protein</fullName>
    </submittedName>
</protein>
<keyword evidence="2" id="KW-0479">Metal-binding</keyword>
<dbReference type="Gene3D" id="3.40.350.10">
    <property type="entry name" value="Creatinase/prolidase N-terminal domain"/>
    <property type="match status" value="2"/>
</dbReference>
<dbReference type="Pfam" id="PF16189">
    <property type="entry name" value="Creatinase_N_2"/>
    <property type="match status" value="1"/>
</dbReference>
<comment type="caution">
    <text evidence="7">The sequence shown here is derived from an EMBL/GenBank/DDBJ whole genome shotgun (WGS) entry which is preliminary data.</text>
</comment>
<keyword evidence="8" id="KW-1185">Reference proteome</keyword>
<sequence>MFQTFHTNARPEQGPSRLAALREALSGVGFSGFLVPRADVHQGEYVAPHDERLAWLTGFTGSAGFCIVLPEIAGVFIDGRYRTQVKAQVDLAHFTPVPWPEVKPADWLKEMLPSGGRVGFDPWLHTAKEVEDLRTALEGSGIELCESVNFVDAVWPDQPAPPLGATRIHPLDFAGESSADKRARLGKELSRAGQAAAVLTLPDSISWLLNIRGGDIPRNPVVHAFAILDAGGHVTLFTAKEKLSDAVREHLGPDITIRPPEAFAPALRTLAGPVRVDRATAPLAVSQELASASIALSWGQDPCIMPKARKNAAEVAGMAEAHLRDGAAMVEFLAWFDQEAPKGALTEIAAVRALEEFRRATNALEDISFETICGTGPNGAIMHYRVTEDSDRPIEPGQIVVIDSGGQYLDGTTDITRTVSVGLVDPDVRSCFTRVLQGMIAISRLRWPRGVAGAHLDSLARYNLWLAGQDFDHGTGHGVGAFLCVHEGPQRLSRVSDVPLEVGMILSNEPGYYREGAFGIRIENLVVVEEAPALPGGDDHRKMLAFRTLTFAPIDLRLVDTAALSEGERGWLNAYHAEVRALIGPRVSDAARAWLEVATRAV</sequence>
<evidence type="ECO:0000259" key="4">
    <source>
        <dbReference type="Pfam" id="PF00557"/>
    </source>
</evidence>
<dbReference type="InterPro" id="IPR029149">
    <property type="entry name" value="Creatin/AminoP/Spt16_N"/>
</dbReference>
<feature type="domain" description="Creatinase N-terminal" evidence="5">
    <location>
        <begin position="17"/>
        <end position="140"/>
    </location>
</feature>
<dbReference type="Gene3D" id="3.90.230.10">
    <property type="entry name" value="Creatinase/methionine aminopeptidase superfamily"/>
    <property type="match status" value="1"/>
</dbReference>
<evidence type="ECO:0000259" key="5">
    <source>
        <dbReference type="Pfam" id="PF01321"/>
    </source>
</evidence>
<keyword evidence="7" id="KW-0645">Protease</keyword>
<dbReference type="InterPro" id="IPR036005">
    <property type="entry name" value="Creatinase/aminopeptidase-like"/>
</dbReference>
<proteinExistence type="inferred from homology"/>
<dbReference type="InterPro" id="IPR033740">
    <property type="entry name" value="Pept_M24B"/>
</dbReference>
<dbReference type="RefSeq" id="WP_263720101.1">
    <property type="nucleotide sequence ID" value="NZ_JAOWLA010000002.1"/>
</dbReference>
<evidence type="ECO:0000256" key="1">
    <source>
        <dbReference type="ARBA" id="ARBA00008766"/>
    </source>
</evidence>
<evidence type="ECO:0000313" key="8">
    <source>
        <dbReference type="Proteomes" id="UP001652503"/>
    </source>
</evidence>
<dbReference type="Pfam" id="PF01321">
    <property type="entry name" value="Creatinase_N"/>
    <property type="match status" value="1"/>
</dbReference>
<accession>A0ABT2YXN2</accession>
<organism evidence="7 8">
    <name type="scientific">Albidovulum sediminicola</name>
    <dbReference type="NCBI Taxonomy" id="2984331"/>
    <lineage>
        <taxon>Bacteria</taxon>
        <taxon>Pseudomonadati</taxon>
        <taxon>Pseudomonadota</taxon>
        <taxon>Alphaproteobacteria</taxon>
        <taxon>Rhodobacterales</taxon>
        <taxon>Paracoccaceae</taxon>
        <taxon>Albidovulum</taxon>
    </lineage>
</organism>
<gene>
    <name evidence="7" type="ORF">OE647_02690</name>
</gene>
<name>A0ABT2YXN2_9RHOB</name>
<dbReference type="EMBL" id="JAOWLA010000002">
    <property type="protein sequence ID" value="MCV2863642.1"/>
    <property type="molecule type" value="Genomic_DNA"/>
</dbReference>
<dbReference type="InterPro" id="IPR050422">
    <property type="entry name" value="X-Pro_aminopeptidase_P"/>
</dbReference>
<dbReference type="CDD" id="cd01085">
    <property type="entry name" value="APP"/>
    <property type="match status" value="1"/>
</dbReference>
<dbReference type="InterPro" id="IPR032416">
    <property type="entry name" value="Peptidase_M24_C"/>
</dbReference>
<dbReference type="PANTHER" id="PTHR43763">
    <property type="entry name" value="XAA-PRO AMINOPEPTIDASE 1"/>
    <property type="match status" value="1"/>
</dbReference>
<keyword evidence="3" id="KW-0378">Hydrolase</keyword>
<feature type="domain" description="Peptidase M24" evidence="4">
    <location>
        <begin position="317"/>
        <end position="530"/>
    </location>
</feature>
<evidence type="ECO:0000313" key="7">
    <source>
        <dbReference type="EMBL" id="MCV2863642.1"/>
    </source>
</evidence>
<keyword evidence="7" id="KW-0031">Aminopeptidase</keyword>
<dbReference type="Pfam" id="PF16188">
    <property type="entry name" value="Peptidase_M24_C"/>
    <property type="match status" value="1"/>
</dbReference>
<dbReference type="SUPFAM" id="SSF53092">
    <property type="entry name" value="Creatinase/prolidase N-terminal domain"/>
    <property type="match status" value="1"/>
</dbReference>
<dbReference type="GO" id="GO:0004177">
    <property type="term" value="F:aminopeptidase activity"/>
    <property type="evidence" value="ECO:0007669"/>
    <property type="project" value="UniProtKB-KW"/>
</dbReference>
<dbReference type="Pfam" id="PF00557">
    <property type="entry name" value="Peptidase_M24"/>
    <property type="match status" value="1"/>
</dbReference>
<evidence type="ECO:0000259" key="6">
    <source>
        <dbReference type="Pfam" id="PF16188"/>
    </source>
</evidence>
<evidence type="ECO:0000256" key="3">
    <source>
        <dbReference type="ARBA" id="ARBA00022801"/>
    </source>
</evidence>
<feature type="domain" description="Peptidase M24 C-terminal" evidence="6">
    <location>
        <begin position="542"/>
        <end position="601"/>
    </location>
</feature>
<dbReference type="PANTHER" id="PTHR43763:SF6">
    <property type="entry name" value="XAA-PRO AMINOPEPTIDASE 1"/>
    <property type="match status" value="1"/>
</dbReference>
<comment type="similarity">
    <text evidence="1">Belongs to the peptidase M24B family.</text>
</comment>
<evidence type="ECO:0000256" key="2">
    <source>
        <dbReference type="ARBA" id="ARBA00022723"/>
    </source>
</evidence>
<dbReference type="InterPro" id="IPR000587">
    <property type="entry name" value="Creatinase_N"/>
</dbReference>
<dbReference type="InterPro" id="IPR000994">
    <property type="entry name" value="Pept_M24"/>
</dbReference>
<dbReference type="Proteomes" id="UP001652503">
    <property type="component" value="Unassembled WGS sequence"/>
</dbReference>